<evidence type="ECO:0000313" key="5">
    <source>
        <dbReference type="EMBL" id="ANS13600.1"/>
    </source>
</evidence>
<feature type="region of interest" description="Disordered" evidence="4">
    <location>
        <begin position="154"/>
        <end position="229"/>
    </location>
</feature>
<evidence type="ECO:0000256" key="2">
    <source>
        <dbReference type="ARBA" id="ARBA00021936"/>
    </source>
</evidence>
<feature type="compositionally biased region" description="Acidic residues" evidence="4">
    <location>
        <begin position="183"/>
        <end position="205"/>
    </location>
</feature>
<dbReference type="Pfam" id="PF02479">
    <property type="entry name" value="Herpes_IE68"/>
    <property type="match status" value="1"/>
</dbReference>
<reference evidence="7" key="2">
    <citation type="submission" date="2020-04" db="EMBL/GenBank/DDBJ databases">
        <authorList>
            <person name="Yeon S.H."/>
            <person name="Kang S.H."/>
            <person name="Hwang H.R."/>
            <person name="Jeon J.S."/>
            <person name="Lee C.H."/>
        </authorList>
    </citation>
    <scope>NUCLEOTIDE SEQUENCE</scope>
    <source>
        <strain evidence="7">YC02</strain>
    </source>
</reference>
<dbReference type="EMBL" id="MT370829">
    <property type="protein sequence ID" value="QWE79499.1"/>
    <property type="molecule type" value="Genomic_DNA"/>
</dbReference>
<dbReference type="GO" id="GO:0010468">
    <property type="term" value="P:regulation of gene expression"/>
    <property type="evidence" value="ECO:0007669"/>
    <property type="project" value="InterPro"/>
</dbReference>
<name>A0A1B1JGF9_HHV3</name>
<dbReference type="EMBL" id="MT370830">
    <property type="protein sequence ID" value="QWE79573.1"/>
    <property type="molecule type" value="Genomic_DNA"/>
</dbReference>
<evidence type="ECO:0000256" key="1">
    <source>
        <dbReference type="ARBA" id="ARBA00007003"/>
    </source>
</evidence>
<dbReference type="InterPro" id="IPR003403">
    <property type="entry name" value="IE68"/>
</dbReference>
<dbReference type="EMBL" id="KU926320">
    <property type="protein sequence ID" value="ANS13607.1"/>
    <property type="molecule type" value="Genomic_DNA"/>
</dbReference>
<feature type="region of interest" description="Disordered" evidence="4">
    <location>
        <begin position="1"/>
        <end position="42"/>
    </location>
</feature>
<sequence length="278" mass="30396">MFCTSPATRGDSSESKPGASVDVNGKMEYGSAPGPLNGRDTSRGPGAFCTPGWEIHPAGLVEDINRVFLCIAQSSGRVTRDSRRLRRICLDFYLMGRTRQRPTLACWEELLQLQPTQTQCLRATLMEVSHRPPRGEDGFIEAPNVPLHRSALECDVSDDGGEDDSDDDGSTPSDVIEFRDSDAESSDGEDFIVEEESEESTDSCEPDGVPGDCYRDGDGCNTPSPKRPQRAIERYAGAETAEYTAAKALTALGEGGVDWKRRRHEAPRRHDIPPPHGV</sequence>
<reference evidence="6" key="1">
    <citation type="journal article" date="2016" name="Virology">
        <title>Analysis of single nucleotide polymorphism among Varicella-Zoster Virus and identification of vaccine-specific sites.</title>
        <authorList>
            <person name="Jeon J.S."/>
            <person name="Won Y.H."/>
            <person name="Kim I.K."/>
            <person name="Ahn J.H."/>
            <person name="Shin O.S."/>
            <person name="Kim J.H."/>
            <person name="Lee C.H."/>
        </authorList>
    </citation>
    <scope>NUCLEOTIDE SEQUENCE</scope>
    <source>
        <strain evidence="6">YC02</strain>
    </source>
</reference>
<evidence type="ECO:0000256" key="3">
    <source>
        <dbReference type="ARBA" id="ARBA00022518"/>
    </source>
</evidence>
<protein>
    <recommendedName>
        <fullName evidence="2">Transcriptional regulator ICP22 homolog</fullName>
    </recommendedName>
</protein>
<comment type="similarity">
    <text evidence="1">Belongs to the herpesviridae ICP22 family.</text>
</comment>
<organismHost>
    <name type="scientific">Homo sapiens</name>
    <name type="common">Human</name>
    <dbReference type="NCBI Taxonomy" id="9606"/>
</organismHost>
<dbReference type="EMBL" id="MT370830">
    <property type="protein sequence ID" value="QWE79566.1"/>
    <property type="molecule type" value="Genomic_DNA"/>
</dbReference>
<organism evidence="6">
    <name type="scientific">Human herpesvirus 3</name>
    <name type="common">HHV-3</name>
    <name type="synonym">Varicella-zoster virus</name>
    <dbReference type="NCBI Taxonomy" id="10335"/>
    <lineage>
        <taxon>Viruses</taxon>
        <taxon>Duplodnaviria</taxon>
        <taxon>Heunggongvirae</taxon>
        <taxon>Peploviricota</taxon>
        <taxon>Herviviricetes</taxon>
        <taxon>Herpesvirales</taxon>
        <taxon>Orthoherpesviridae</taxon>
        <taxon>Alphaherpesvirinae</taxon>
        <taxon>Varicellovirus</taxon>
        <taxon>Varicellovirus humanalpha3</taxon>
    </lineage>
</organism>
<evidence type="ECO:0000256" key="4">
    <source>
        <dbReference type="SAM" id="MobiDB-lite"/>
    </source>
</evidence>
<evidence type="ECO:0000313" key="6">
    <source>
        <dbReference type="EMBL" id="ANS13607.1"/>
    </source>
</evidence>
<feature type="compositionally biased region" description="Acidic residues" evidence="4">
    <location>
        <begin position="155"/>
        <end position="169"/>
    </location>
</feature>
<evidence type="ECO:0000313" key="7">
    <source>
        <dbReference type="EMBL" id="QWE79492.1"/>
    </source>
</evidence>
<keyword evidence="3" id="KW-0244">Early protein</keyword>
<proteinExistence type="inferred from homology"/>
<dbReference type="EMBL" id="KU926320">
    <property type="protein sequence ID" value="ANS13600.1"/>
    <property type="molecule type" value="Genomic_DNA"/>
</dbReference>
<dbReference type="EMBL" id="MT370829">
    <property type="protein sequence ID" value="QWE79492.1"/>
    <property type="molecule type" value="Genomic_DNA"/>
</dbReference>
<accession>A0A1B1JGF9</accession>
<gene>
    <name evidence="6" type="primary">ORF70</name>
    <name evidence="5" type="synonym">ORF63</name>
</gene>